<name>A0A9D4NB80_DREPO</name>
<accession>A0A9D4NB80</accession>
<keyword evidence="2" id="KW-1185">Reference proteome</keyword>
<proteinExistence type="predicted"/>
<evidence type="ECO:0000313" key="2">
    <source>
        <dbReference type="Proteomes" id="UP000828390"/>
    </source>
</evidence>
<dbReference type="AlphaFoldDB" id="A0A9D4NB80"/>
<organism evidence="1 2">
    <name type="scientific">Dreissena polymorpha</name>
    <name type="common">Zebra mussel</name>
    <name type="synonym">Mytilus polymorpha</name>
    <dbReference type="NCBI Taxonomy" id="45954"/>
    <lineage>
        <taxon>Eukaryota</taxon>
        <taxon>Metazoa</taxon>
        <taxon>Spiralia</taxon>
        <taxon>Lophotrochozoa</taxon>
        <taxon>Mollusca</taxon>
        <taxon>Bivalvia</taxon>
        <taxon>Autobranchia</taxon>
        <taxon>Heteroconchia</taxon>
        <taxon>Euheterodonta</taxon>
        <taxon>Imparidentia</taxon>
        <taxon>Neoheterodontei</taxon>
        <taxon>Myida</taxon>
        <taxon>Dreissenoidea</taxon>
        <taxon>Dreissenidae</taxon>
        <taxon>Dreissena</taxon>
    </lineage>
</organism>
<sequence length="115" mass="12749">MLMHGGPVVTRLTTNLTNPKVQGSNPGLGRGSGVFRHCFSVSHPTRSELVSNPEVSHMYMCFTTSIINSQGALSQKEIGYRTRIPLYDPLLTSISIYHFKSSCKVIRVIINERIA</sequence>
<comment type="caution">
    <text evidence="1">The sequence shown here is derived from an EMBL/GenBank/DDBJ whole genome shotgun (WGS) entry which is preliminary data.</text>
</comment>
<evidence type="ECO:0000313" key="1">
    <source>
        <dbReference type="EMBL" id="KAH3891441.1"/>
    </source>
</evidence>
<reference evidence="1" key="2">
    <citation type="submission" date="2020-11" db="EMBL/GenBank/DDBJ databases">
        <authorList>
            <person name="McCartney M.A."/>
            <person name="Auch B."/>
            <person name="Kono T."/>
            <person name="Mallez S."/>
            <person name="Becker A."/>
            <person name="Gohl D.M."/>
            <person name="Silverstein K.A.T."/>
            <person name="Koren S."/>
            <person name="Bechman K.B."/>
            <person name="Herman A."/>
            <person name="Abrahante J.E."/>
            <person name="Garbe J."/>
        </authorList>
    </citation>
    <scope>NUCLEOTIDE SEQUENCE</scope>
    <source>
        <strain evidence="1">Duluth1</strain>
        <tissue evidence="1">Whole animal</tissue>
    </source>
</reference>
<dbReference type="Proteomes" id="UP000828390">
    <property type="component" value="Unassembled WGS sequence"/>
</dbReference>
<gene>
    <name evidence="1" type="ORF">DPMN_015542</name>
</gene>
<reference evidence="1" key="1">
    <citation type="journal article" date="2019" name="bioRxiv">
        <title>The Genome of the Zebra Mussel, Dreissena polymorpha: A Resource for Invasive Species Research.</title>
        <authorList>
            <person name="McCartney M.A."/>
            <person name="Auch B."/>
            <person name="Kono T."/>
            <person name="Mallez S."/>
            <person name="Zhang Y."/>
            <person name="Obille A."/>
            <person name="Becker A."/>
            <person name="Abrahante J.E."/>
            <person name="Garbe J."/>
            <person name="Badalamenti J.P."/>
            <person name="Herman A."/>
            <person name="Mangelson H."/>
            <person name="Liachko I."/>
            <person name="Sullivan S."/>
            <person name="Sone E.D."/>
            <person name="Koren S."/>
            <person name="Silverstein K.A.T."/>
            <person name="Beckman K.B."/>
            <person name="Gohl D.M."/>
        </authorList>
    </citation>
    <scope>NUCLEOTIDE SEQUENCE</scope>
    <source>
        <strain evidence="1">Duluth1</strain>
        <tissue evidence="1">Whole animal</tissue>
    </source>
</reference>
<protein>
    <submittedName>
        <fullName evidence="1">Uncharacterized protein</fullName>
    </submittedName>
</protein>
<dbReference type="EMBL" id="JAIWYP010000001">
    <property type="protein sequence ID" value="KAH3891441.1"/>
    <property type="molecule type" value="Genomic_DNA"/>
</dbReference>